<name>A0A1M5H4I3_9BACT</name>
<feature type="compositionally biased region" description="Basic and acidic residues" evidence="1">
    <location>
        <begin position="360"/>
        <end position="369"/>
    </location>
</feature>
<feature type="compositionally biased region" description="Basic and acidic residues" evidence="1">
    <location>
        <begin position="425"/>
        <end position="450"/>
    </location>
</feature>
<organism evidence="2 3">
    <name type="scientific">Fodinibius roseus</name>
    <dbReference type="NCBI Taxonomy" id="1194090"/>
    <lineage>
        <taxon>Bacteria</taxon>
        <taxon>Pseudomonadati</taxon>
        <taxon>Balneolota</taxon>
        <taxon>Balneolia</taxon>
        <taxon>Balneolales</taxon>
        <taxon>Balneolaceae</taxon>
        <taxon>Fodinibius</taxon>
    </lineage>
</organism>
<dbReference type="AlphaFoldDB" id="A0A1M5H4I3"/>
<dbReference type="EMBL" id="FQUS01000019">
    <property type="protein sequence ID" value="SHG10919.1"/>
    <property type="molecule type" value="Genomic_DNA"/>
</dbReference>
<feature type="compositionally biased region" description="Basic and acidic residues" evidence="1">
    <location>
        <begin position="278"/>
        <end position="309"/>
    </location>
</feature>
<proteinExistence type="predicted"/>
<feature type="compositionally biased region" description="Acidic residues" evidence="1">
    <location>
        <begin position="407"/>
        <end position="416"/>
    </location>
</feature>
<protein>
    <submittedName>
        <fullName evidence="2">Uncharacterized protein</fullName>
    </submittedName>
</protein>
<feature type="compositionally biased region" description="Basic and acidic residues" evidence="1">
    <location>
        <begin position="324"/>
        <end position="337"/>
    </location>
</feature>
<evidence type="ECO:0000256" key="1">
    <source>
        <dbReference type="SAM" id="MobiDB-lite"/>
    </source>
</evidence>
<reference evidence="2 3" key="1">
    <citation type="submission" date="2016-11" db="EMBL/GenBank/DDBJ databases">
        <authorList>
            <person name="Jaros S."/>
            <person name="Januszkiewicz K."/>
            <person name="Wedrychowicz H."/>
        </authorList>
    </citation>
    <scope>NUCLEOTIDE SEQUENCE [LARGE SCALE GENOMIC DNA]</scope>
    <source>
        <strain evidence="2 3">DSM 21986</strain>
    </source>
</reference>
<keyword evidence="3" id="KW-1185">Reference proteome</keyword>
<feature type="compositionally biased region" description="Basic residues" evidence="1">
    <location>
        <begin position="314"/>
        <end position="323"/>
    </location>
</feature>
<feature type="compositionally biased region" description="Acidic residues" evidence="1">
    <location>
        <begin position="485"/>
        <end position="516"/>
    </location>
</feature>
<accession>A0A1M5H4I3</accession>
<gene>
    <name evidence="2" type="ORF">SAMN05443144_11936</name>
</gene>
<evidence type="ECO:0000313" key="2">
    <source>
        <dbReference type="EMBL" id="SHG10919.1"/>
    </source>
</evidence>
<feature type="region of interest" description="Disordered" evidence="1">
    <location>
        <begin position="271"/>
        <end position="518"/>
    </location>
</feature>
<evidence type="ECO:0000313" key="3">
    <source>
        <dbReference type="Proteomes" id="UP000184041"/>
    </source>
</evidence>
<sequence length="601" mass="69158">MFFGCTVRISHPDCRELLKCRLTDFQPTIYLMMNQTIQQTTQKFIDLLPENKQYYRVDELRSWGFPSFIVQRIQVELERNLAESMILPKTDWANTQSDAVLDAWQQFVQAIRAEARLPGSFAKAVIETAVADTLDMLIEPRKNIPDVIFGSNEELEYEQLCERIQAVVVYRHFATLVPRYMQKKELTVITRDRCDQIIRRADERLTSNYSPLNWAQTLDPLFRLLDEQVDPSMLRLFFEDKGREKIAEVFDRKDELLSRAEFIEVLSSPDWAESQADPVEREQEKKSAEESYDPDRAKPGKMNRTDETGFGRQKGQKNKKRREQRFDEPEQGVREEKAVDDDTFMDPQVSADAESSSRSGNEDKSRPENENNSFTDLAASAPDPQAEDVQTLNSAFGWEEGLISFGSEEETEESTQDEASAFSPTREDPAADDIEVKGEDEKIAERDDKPIWMNFMSEEEKAALESEREEEPISGITVNERESDAGVEMDSDAGMDIVKEDDDYGEDPIGDLEGDDPAAREVDQLKEQLAGGRRRFVEDIFGGSERAYEEALKEIAMLSNWRGASKYIQKEIFQRNMVDMYSESAIDFTDRLHNFFSKKED</sequence>
<dbReference type="Proteomes" id="UP000184041">
    <property type="component" value="Unassembled WGS sequence"/>
</dbReference>